<accession>A0AAV1LCA5</accession>
<organism evidence="1 2">
    <name type="scientific">Parnassius mnemosyne</name>
    <name type="common">clouded apollo</name>
    <dbReference type="NCBI Taxonomy" id="213953"/>
    <lineage>
        <taxon>Eukaryota</taxon>
        <taxon>Metazoa</taxon>
        <taxon>Ecdysozoa</taxon>
        <taxon>Arthropoda</taxon>
        <taxon>Hexapoda</taxon>
        <taxon>Insecta</taxon>
        <taxon>Pterygota</taxon>
        <taxon>Neoptera</taxon>
        <taxon>Endopterygota</taxon>
        <taxon>Lepidoptera</taxon>
        <taxon>Glossata</taxon>
        <taxon>Ditrysia</taxon>
        <taxon>Papilionoidea</taxon>
        <taxon>Papilionidae</taxon>
        <taxon>Parnassiinae</taxon>
        <taxon>Parnassini</taxon>
        <taxon>Parnassius</taxon>
        <taxon>Driopa</taxon>
    </lineage>
</organism>
<comment type="caution">
    <text evidence="1">The sequence shown here is derived from an EMBL/GenBank/DDBJ whole genome shotgun (WGS) entry which is preliminary data.</text>
</comment>
<keyword evidence="2" id="KW-1185">Reference proteome</keyword>
<sequence>MLLPNCPTARTDVLRQAMEYFISFSDAPTGSKARPWINSECAQAEKRKHIAYLSWVDARNRKTLDISSKKRTFDQTAKSYKKALRKASLNRIKHIGAKLSARPSGTRGTRDE</sequence>
<gene>
    <name evidence="1" type="ORF">PARMNEM_LOCUS12423</name>
</gene>
<dbReference type="AlphaFoldDB" id="A0AAV1LCA5"/>
<proteinExistence type="predicted"/>
<name>A0AAV1LCA5_9NEOP</name>
<evidence type="ECO:0000313" key="1">
    <source>
        <dbReference type="EMBL" id="CAK1592480.1"/>
    </source>
</evidence>
<dbReference type="Proteomes" id="UP001314205">
    <property type="component" value="Unassembled WGS sequence"/>
</dbReference>
<reference evidence="1 2" key="1">
    <citation type="submission" date="2023-11" db="EMBL/GenBank/DDBJ databases">
        <authorList>
            <person name="Hedman E."/>
            <person name="Englund M."/>
            <person name="Stromberg M."/>
            <person name="Nyberg Akerstrom W."/>
            <person name="Nylinder S."/>
            <person name="Jareborg N."/>
            <person name="Kallberg Y."/>
            <person name="Kronander E."/>
        </authorList>
    </citation>
    <scope>NUCLEOTIDE SEQUENCE [LARGE SCALE GENOMIC DNA]</scope>
</reference>
<dbReference type="EMBL" id="CAVLGL010000087">
    <property type="protein sequence ID" value="CAK1592480.1"/>
    <property type="molecule type" value="Genomic_DNA"/>
</dbReference>
<evidence type="ECO:0000313" key="2">
    <source>
        <dbReference type="Proteomes" id="UP001314205"/>
    </source>
</evidence>
<protein>
    <submittedName>
        <fullName evidence="1">Uncharacterized protein</fullName>
    </submittedName>
</protein>